<dbReference type="InterPro" id="IPR043519">
    <property type="entry name" value="NT_sf"/>
</dbReference>
<evidence type="ECO:0000313" key="1">
    <source>
        <dbReference type="EMBL" id="AIY89530.1"/>
    </source>
</evidence>
<dbReference type="AlphaFoldDB" id="A0A0A7GBV3"/>
<reference evidence="1 2" key="1">
    <citation type="journal article" date="2015" name="Appl. Environ. Microbiol.">
        <title>The Geoglobus acetivorans genome: Fe(III) reduction, acetate utilization, autotrophic growth, and degradation of aromatic compounds in a hyperthermophilic archaeon.</title>
        <authorList>
            <person name="Mardanov A.V."/>
            <person name="Slododkina G.B."/>
            <person name="Slobodkin A.I."/>
            <person name="Beletsky A.V."/>
            <person name="Gavrilov S.N."/>
            <person name="Kublanov I.V."/>
            <person name="Bonch-Osmolovskaya E.A."/>
            <person name="Skryabin K.G."/>
            <person name="Ravin N.V."/>
        </authorList>
    </citation>
    <scope>NUCLEOTIDE SEQUENCE [LARGE SCALE GENOMIC DNA]</scope>
    <source>
        <strain evidence="1 2">SBH6</strain>
    </source>
</reference>
<proteinExistence type="predicted"/>
<dbReference type="HOGENOM" id="CLU_154345_0_0_2"/>
<evidence type="ECO:0008006" key="3">
    <source>
        <dbReference type="Google" id="ProtNLM"/>
    </source>
</evidence>
<dbReference type="GeneID" id="24797078"/>
<organism evidence="1 2">
    <name type="scientific">Geoglobus acetivorans</name>
    <dbReference type="NCBI Taxonomy" id="565033"/>
    <lineage>
        <taxon>Archaea</taxon>
        <taxon>Methanobacteriati</taxon>
        <taxon>Methanobacteriota</taxon>
        <taxon>Archaeoglobi</taxon>
        <taxon>Archaeoglobales</taxon>
        <taxon>Archaeoglobaceae</taxon>
        <taxon>Geoglobus</taxon>
    </lineage>
</organism>
<evidence type="ECO:0000313" key="2">
    <source>
        <dbReference type="Proteomes" id="UP000030624"/>
    </source>
</evidence>
<sequence length="136" mass="16145">MAGREIAEHVARDFEFLKDRVLAVLIFGSAVSEAEARDVDVCIVAPNGFDIREVFMRIDVTGKNYDVWLFEELPLYMKMEVILNHVVVHCKDILELYEYFYFFRKLWKDQERRNRLTKEEIGEMLRAFSGTQRRST</sequence>
<dbReference type="EMBL" id="CP009552">
    <property type="protein sequence ID" value="AIY89530.1"/>
    <property type="molecule type" value="Genomic_DNA"/>
</dbReference>
<dbReference type="STRING" id="565033.GACE_0476"/>
<dbReference type="Proteomes" id="UP000030624">
    <property type="component" value="Chromosome"/>
</dbReference>
<name>A0A0A7GBV3_GEOAI</name>
<dbReference type="eggNOG" id="arCOG02107">
    <property type="taxonomic scope" value="Archaea"/>
</dbReference>
<dbReference type="KEGG" id="gac:GACE_0476"/>
<accession>A0A0A7GBV3</accession>
<protein>
    <recommendedName>
        <fullName evidence="3">Polymerase beta nucleotidyltransferase domain-containing protein</fullName>
    </recommendedName>
</protein>
<dbReference type="RefSeq" id="WP_052400187.1">
    <property type="nucleotide sequence ID" value="NZ_CP009552.1"/>
</dbReference>
<gene>
    <name evidence="1" type="ORF">GACE_0476</name>
</gene>
<dbReference type="SUPFAM" id="SSF81301">
    <property type="entry name" value="Nucleotidyltransferase"/>
    <property type="match status" value="1"/>
</dbReference>